<dbReference type="InterPro" id="IPR039024">
    <property type="entry name" value="RTC4"/>
</dbReference>
<evidence type="ECO:0000256" key="7">
    <source>
        <dbReference type="ARBA" id="ARBA00023242"/>
    </source>
</evidence>
<dbReference type="EMBL" id="CCBP010000052">
    <property type="protein sequence ID" value="CDO69661.1"/>
    <property type="molecule type" value="Genomic_DNA"/>
</dbReference>
<gene>
    <name evidence="10" type="ORF">BN946_scf184851.g49</name>
</gene>
<feature type="compositionally biased region" description="Basic residues" evidence="8">
    <location>
        <begin position="330"/>
        <end position="341"/>
    </location>
</feature>
<feature type="compositionally biased region" description="Basic residues" evidence="8">
    <location>
        <begin position="968"/>
        <end position="982"/>
    </location>
</feature>
<accession>A0A060S617</accession>
<dbReference type="Proteomes" id="UP000029665">
    <property type="component" value="Unassembled WGS sequence"/>
</dbReference>
<feature type="region of interest" description="Disordered" evidence="8">
    <location>
        <begin position="430"/>
        <end position="480"/>
    </location>
</feature>
<evidence type="ECO:0000256" key="5">
    <source>
        <dbReference type="ARBA" id="ARBA00015162"/>
    </source>
</evidence>
<comment type="function">
    <text evidence="1">May be involved in a process influencing telomere capping.</text>
</comment>
<feature type="compositionally biased region" description="Acidic residues" evidence="8">
    <location>
        <begin position="468"/>
        <end position="480"/>
    </location>
</feature>
<feature type="compositionally biased region" description="Basic and acidic residues" evidence="8">
    <location>
        <begin position="290"/>
        <end position="300"/>
    </location>
</feature>
<feature type="region of interest" description="Disordered" evidence="8">
    <location>
        <begin position="755"/>
        <end position="1083"/>
    </location>
</feature>
<feature type="compositionally biased region" description="Polar residues" evidence="8">
    <location>
        <begin position="160"/>
        <end position="178"/>
    </location>
</feature>
<dbReference type="AlphaFoldDB" id="A0A060S617"/>
<comment type="caution">
    <text evidence="10">The sequence shown here is derived from an EMBL/GenBank/DDBJ whole genome shotgun (WGS) entry which is preliminary data.</text>
</comment>
<dbReference type="STRING" id="5643.A0A060S617"/>
<evidence type="ECO:0000256" key="3">
    <source>
        <dbReference type="ARBA" id="ARBA00004496"/>
    </source>
</evidence>
<dbReference type="SMART" id="SM01312">
    <property type="entry name" value="RTC4"/>
    <property type="match status" value="1"/>
</dbReference>
<proteinExistence type="inferred from homology"/>
<feature type="compositionally biased region" description="Basic and acidic residues" evidence="8">
    <location>
        <begin position="913"/>
        <end position="926"/>
    </location>
</feature>
<evidence type="ECO:0000313" key="11">
    <source>
        <dbReference type="Proteomes" id="UP000029665"/>
    </source>
</evidence>
<reference evidence="10" key="1">
    <citation type="submission" date="2014-01" db="EMBL/GenBank/DDBJ databases">
        <title>The genome of the white-rot fungus Pycnoporus cinnabarinus: a basidiomycete model with a versatile arsenal for lignocellulosic biomass breakdown.</title>
        <authorList>
            <person name="Levasseur A."/>
            <person name="Lomascolo A."/>
            <person name="Ruiz-Duenas F.J."/>
            <person name="Uzan E."/>
            <person name="Piumi F."/>
            <person name="Kues U."/>
            <person name="Ram A.F.J."/>
            <person name="Murat C."/>
            <person name="Haon M."/>
            <person name="Benoit I."/>
            <person name="Arfi Y."/>
            <person name="Chevret D."/>
            <person name="Drula E."/>
            <person name="Kwon M.J."/>
            <person name="Gouret P."/>
            <person name="Lesage-Meessen L."/>
            <person name="Lombard V."/>
            <person name="Mariette J."/>
            <person name="Noirot C."/>
            <person name="Park J."/>
            <person name="Patyshakuliyeva A."/>
            <person name="Wieneger R.A.B."/>
            <person name="Wosten H.A.B."/>
            <person name="Martin F."/>
            <person name="Coutinho P.M."/>
            <person name="de Vries R."/>
            <person name="Martinez A.T."/>
            <person name="Klopp C."/>
            <person name="Pontarotti P."/>
            <person name="Henrissat B."/>
            <person name="Record E."/>
        </authorList>
    </citation>
    <scope>NUCLEOTIDE SEQUENCE [LARGE SCALE GENOMIC DNA]</scope>
    <source>
        <strain evidence="10">BRFM137</strain>
    </source>
</reference>
<feature type="region of interest" description="Disordered" evidence="8">
    <location>
        <begin position="1"/>
        <end position="400"/>
    </location>
</feature>
<feature type="compositionally biased region" description="Basic and acidic residues" evidence="8">
    <location>
        <begin position="990"/>
        <end position="1004"/>
    </location>
</feature>
<evidence type="ECO:0000256" key="2">
    <source>
        <dbReference type="ARBA" id="ARBA00004123"/>
    </source>
</evidence>
<feature type="compositionally biased region" description="Basic and acidic residues" evidence="8">
    <location>
        <begin position="185"/>
        <end position="211"/>
    </location>
</feature>
<feature type="domain" description="Restriction of telomere capping protein 4 C-terminal" evidence="9">
    <location>
        <begin position="583"/>
        <end position="727"/>
    </location>
</feature>
<evidence type="ECO:0000313" key="10">
    <source>
        <dbReference type="EMBL" id="CDO69661.1"/>
    </source>
</evidence>
<evidence type="ECO:0000256" key="8">
    <source>
        <dbReference type="SAM" id="MobiDB-lite"/>
    </source>
</evidence>
<keyword evidence="6" id="KW-0963">Cytoplasm</keyword>
<feature type="compositionally biased region" description="Polar residues" evidence="8">
    <location>
        <begin position="241"/>
        <end position="256"/>
    </location>
</feature>
<dbReference type="HOGENOM" id="CLU_009550_0_0_1"/>
<feature type="compositionally biased region" description="Low complexity" evidence="8">
    <location>
        <begin position="144"/>
        <end position="155"/>
    </location>
</feature>
<dbReference type="GO" id="GO:0005737">
    <property type="term" value="C:cytoplasm"/>
    <property type="evidence" value="ECO:0007669"/>
    <property type="project" value="UniProtKB-SubCell"/>
</dbReference>
<protein>
    <recommendedName>
        <fullName evidence="5">Restriction of telomere capping protein 4</fullName>
    </recommendedName>
</protein>
<evidence type="ECO:0000256" key="1">
    <source>
        <dbReference type="ARBA" id="ARBA00002738"/>
    </source>
</evidence>
<feature type="compositionally biased region" description="Acidic residues" evidence="8">
    <location>
        <begin position="75"/>
        <end position="85"/>
    </location>
</feature>
<feature type="compositionally biased region" description="Low complexity" evidence="8">
    <location>
        <begin position="375"/>
        <end position="392"/>
    </location>
</feature>
<feature type="compositionally biased region" description="Acidic residues" evidence="8">
    <location>
        <begin position="782"/>
        <end position="792"/>
    </location>
</feature>
<keyword evidence="7" id="KW-0539">Nucleus</keyword>
<dbReference type="OrthoDB" id="128308at2759"/>
<feature type="compositionally biased region" description="Basic and acidic residues" evidence="8">
    <location>
        <begin position="313"/>
        <end position="329"/>
    </location>
</feature>
<feature type="compositionally biased region" description="Basic and acidic residues" evidence="8">
    <location>
        <begin position="1"/>
        <end position="10"/>
    </location>
</feature>
<feature type="compositionally biased region" description="Low complexity" evidence="8">
    <location>
        <begin position="86"/>
        <end position="99"/>
    </location>
</feature>
<feature type="compositionally biased region" description="Polar residues" evidence="8">
    <location>
        <begin position="212"/>
        <end position="226"/>
    </location>
</feature>
<name>A0A060S617_PYCCI</name>
<dbReference type="PANTHER" id="PTHR41391:SF1">
    <property type="entry name" value="RESTRICTION OF TELOMERE CAPPING PROTEIN 4"/>
    <property type="match status" value="1"/>
</dbReference>
<dbReference type="PANTHER" id="PTHR41391">
    <property type="entry name" value="RESTRICTION OF TELOMERE CAPPING PROTEIN 4"/>
    <property type="match status" value="1"/>
</dbReference>
<dbReference type="Pfam" id="PF14474">
    <property type="entry name" value="RTC4"/>
    <property type="match status" value="1"/>
</dbReference>
<dbReference type="InterPro" id="IPR028094">
    <property type="entry name" value="RTC4_C"/>
</dbReference>
<feature type="compositionally biased region" description="Basic and acidic residues" evidence="8">
    <location>
        <begin position="768"/>
        <end position="781"/>
    </location>
</feature>
<feature type="compositionally biased region" description="Polar residues" evidence="8">
    <location>
        <begin position="60"/>
        <end position="70"/>
    </location>
</feature>
<dbReference type="GO" id="GO:0005634">
    <property type="term" value="C:nucleus"/>
    <property type="evidence" value="ECO:0007669"/>
    <property type="project" value="UniProtKB-SubCell"/>
</dbReference>
<comment type="subcellular location">
    <subcellularLocation>
        <location evidence="3">Cytoplasm</location>
    </subcellularLocation>
    <subcellularLocation>
        <location evidence="2">Nucleus</location>
    </subcellularLocation>
</comment>
<feature type="compositionally biased region" description="Low complexity" evidence="8">
    <location>
        <begin position="1064"/>
        <end position="1074"/>
    </location>
</feature>
<evidence type="ECO:0000256" key="4">
    <source>
        <dbReference type="ARBA" id="ARBA00009461"/>
    </source>
</evidence>
<organism evidence="10 11">
    <name type="scientific">Pycnoporus cinnabarinus</name>
    <name type="common">Cinnabar-red polypore</name>
    <name type="synonym">Trametes cinnabarina</name>
    <dbReference type="NCBI Taxonomy" id="5643"/>
    <lineage>
        <taxon>Eukaryota</taxon>
        <taxon>Fungi</taxon>
        <taxon>Dikarya</taxon>
        <taxon>Basidiomycota</taxon>
        <taxon>Agaricomycotina</taxon>
        <taxon>Agaricomycetes</taxon>
        <taxon>Polyporales</taxon>
        <taxon>Polyporaceae</taxon>
        <taxon>Trametes</taxon>
    </lineage>
</organism>
<evidence type="ECO:0000256" key="6">
    <source>
        <dbReference type="ARBA" id="ARBA00022490"/>
    </source>
</evidence>
<keyword evidence="11" id="KW-1185">Reference proteome</keyword>
<comment type="similarity">
    <text evidence="4">Belongs to the RTC4 family.</text>
</comment>
<dbReference type="OMA" id="LETHRAM"/>
<feature type="compositionally biased region" description="Basic and acidic residues" evidence="8">
    <location>
        <begin position="271"/>
        <end position="280"/>
    </location>
</feature>
<evidence type="ECO:0000259" key="9">
    <source>
        <dbReference type="SMART" id="SM01312"/>
    </source>
</evidence>
<sequence length="1083" mass="120580">METYTRDLKTKGVTLDTDSSAATRLSERPAQRRGAAFEDFGSDFSKRSSSRASQSRWNERTNSQASSSKRTVIEISDDLSDDELDFLSSSSRHGSVSPVKPKKQVKKAETPSATRPPLSIVIDHHQSSSNYKPLDLKSMKIPKKSSSISSIAGPSRRSRNSQLSSAAAPRTSDSSGSGRNVDAASVRDSKLETHRAMRDEKTERSLRERSPKQVSTRPSESHFQSSNDRDEEQGETDKTPRASTYRGTTGRISKWQTDSDLRTRSSQTNAKNKEKNRAVDRSQSLVDVLDSLRDREHDQVSDDVDPPGPFKGKTRETVATRPRANGDAKTKRKVKTSGKGKQRAENPIDALFGEQSPPKRSARPVKRTLSEFPMPSLRSSPTTSRATSPQQQNQPKRQYIVLSSDEEGSDLGGRSVKPFPMETQLLETLNRVSPAKRTAATSDLEDPGGACWKRPRRVSREKKPDSFGLEDAESDSDPDDIFLDPSVDPSTLCPWCDERLPSNPTPYLTSLIEGARRRSYPDDRPTNPLGLRAPPMVFVTVCQRHRFERVWIPRARRRGWPTRIDWGSFRGRIEKLEDKLRAIVDDVDEDFVPGAQVRPSTSGKERARSMPRKENEFWQEVVQNVRQQGSRQTAGVRGQFLHFNKTQPGYYGELGYMIIHQTLCDLFPPASFDPAAALPLTPADFIAHVLVPEAALNLIMEDLNLSREDALKTLRDSVEYGVAMFPVDEGENGKGDEDSMIMGAGEQMIMERARVRRKELEEEERKEEEERSAHDRARQTDTEPEMDIDVDDAPPPSSESRKPRPRPVAKAKPYSSQKPKAPVGSRARFRSRAPESDCEIVPSSSDAGYRSDVSRSAPSMKRRAVRVSPLSARSDTPSENAGVHGIASHAKPKPRPRPIGRSGMASSSQSDIAGRKASKDIRHLPETSDDDGPLPLTQPRASASSRRKEVRHTNHAETEASLDATPRPKPRAVSKASHHRSPKQSVPEKAPLHMARERRHERTASSKTTHTDGWLPNLRAASVMELDSTDDDAKSGRPGPSSKLTEPRRTFSRSSKNGSERWDWLLSDDSSSSSRTPSFTHAD</sequence>